<name>A0A0G3G4M9_9GAMM</name>
<dbReference type="Proteomes" id="UP000064201">
    <property type="component" value="Chromosome"/>
</dbReference>
<dbReference type="InterPro" id="IPR014001">
    <property type="entry name" value="Helicase_ATP-bd"/>
</dbReference>
<evidence type="ECO:0000313" key="3">
    <source>
        <dbReference type="EMBL" id="AKJ95334.1"/>
    </source>
</evidence>
<dbReference type="PANTHER" id="PTHR45766:SF6">
    <property type="entry name" value="SWI_SNF-RELATED MATRIX-ASSOCIATED ACTIN-DEPENDENT REGULATOR OF CHROMATIN SUBFAMILY A-LIKE PROTEIN 1"/>
    <property type="match status" value="1"/>
</dbReference>
<dbReference type="InterPro" id="IPR027417">
    <property type="entry name" value="P-loop_NTPase"/>
</dbReference>
<dbReference type="PANTHER" id="PTHR45766">
    <property type="entry name" value="DNA ANNEALING HELICASE AND ENDONUCLEASE ZRANB3 FAMILY MEMBER"/>
    <property type="match status" value="1"/>
</dbReference>
<dbReference type="InterPro" id="IPR001650">
    <property type="entry name" value="Helicase_C-like"/>
</dbReference>
<dbReference type="SMART" id="SM00487">
    <property type="entry name" value="DEXDc"/>
    <property type="match status" value="1"/>
</dbReference>
<dbReference type="SUPFAM" id="SSF52540">
    <property type="entry name" value="P-loop containing nucleoside triphosphate hydrolases"/>
    <property type="match status" value="2"/>
</dbReference>
<dbReference type="GO" id="GO:0016787">
    <property type="term" value="F:hydrolase activity"/>
    <property type="evidence" value="ECO:0007669"/>
    <property type="project" value="UniProtKB-KW"/>
</dbReference>
<sequence>MSELEGFNAAPVLASLKPFQRRTVDYAFERLFAADGSGRFLVADEVGLGKTLVARGVIARTLEALSGQQGRVDIIYVCSNAAIAQQNVRRMNVLENKDFALPTRLTLLPEKVHKLNQNPVNFISLTPGTTFNLRSTTGIAGERILLFHMLNGMEGLSRIGLRNGLQCSVGERWHQMLEEGPPEMDADLAASFFEDVRLDPELRERLRHLCETFERPENERGDGANAERNLVVGLLRRRLARICLEALRPSLVILDEFQRFSDLLGGDTEEAELAKDLFSLDGSRLLLLSATPYRMLSMHGEADEDHHENFLATVGFLYDEPGEVAQLRGDLEAYRQGCRLLADGDQGTIHEARERLQARLMKVMCRTERVGLTRRRDAMLEGDEREVRLKPDDLEYARVVDATARAAGLPDVIEYWKSIPYMLSYMRDYQIRRELDALGDTPSAELRQTIGDGRGLSTIDPRRIEDYRSLEMPHARMRGFVDETVDKGLWKLLWLPPSLPYSEPAGHWAEVGDVTKQLVFSAWNAVPDAIATICSYEAQARAFAGADGNVTYSNTYERVRPLLRFQTDAAGRLTGMPALMRIMPAPRLAREVDPLRIVVELGDGTPPSLDVVLGEATRRCSALLAELPPGDVAGRIDERWYWAAIAMLEANPALMTWMQAASGWSEAIPERESSDQFQAHVDHMVETMRDGLDLGRRPPDLAEVLALFALGGPGACSVRALRRVAPDVEWNAAALLSGAARIANGFRTLFNLPESIVLIQNRDELPYWRQALEYAVEGNLQAVLDEQVHVLPEQLGLAGAPSADRIDRVARAVAESLSMRSAQLKVDDVRVKQRRLAVDDVMIRCRFALRFGDMRDDAGGAIARADSVRAAFNSPFRPFVLASTSVGQEGLDFHTWCHSVVHWNLPSNPVDMEQREGRVHRYKGHAVRRNVAQDIGLHALAGWGGEGDPWTYLFERAEGTDSGQESDLAPWWIYEAGDARIQRRVLLLPLSRDVGRLKNMKRQLALYRMVFGQPRQEDLIAYLDHALPEDAPEDWQISLLPPAT</sequence>
<evidence type="ECO:0000259" key="2">
    <source>
        <dbReference type="SMART" id="SM00487"/>
    </source>
</evidence>
<evidence type="ECO:0000313" key="4">
    <source>
        <dbReference type="Proteomes" id="UP000064201"/>
    </source>
</evidence>
<keyword evidence="4" id="KW-1185">Reference proteome</keyword>
<dbReference type="AlphaFoldDB" id="A0A0G3G4M9"/>
<dbReference type="STRING" id="106634.TVD_08155"/>
<dbReference type="EMBL" id="CP011367">
    <property type="protein sequence ID" value="AKJ95334.1"/>
    <property type="molecule type" value="Genomic_DNA"/>
</dbReference>
<reference evidence="3 4" key="1">
    <citation type="submission" date="2015-04" db="EMBL/GenBank/DDBJ databases">
        <title>Complete Sequence for the Genome of the Thioalkalivibrio versutus D301.</title>
        <authorList>
            <person name="Mu T."/>
            <person name="Zhou J."/>
            <person name="Xu X."/>
        </authorList>
    </citation>
    <scope>NUCLEOTIDE SEQUENCE [LARGE SCALE GENOMIC DNA]</scope>
    <source>
        <strain evidence="3 4">D301</strain>
    </source>
</reference>
<protein>
    <recommendedName>
        <fullName evidence="2">Helicase ATP-binding domain-containing protein</fullName>
    </recommendedName>
</protein>
<organism evidence="3 4">
    <name type="scientific">Thioalkalivibrio versutus</name>
    <dbReference type="NCBI Taxonomy" id="106634"/>
    <lineage>
        <taxon>Bacteria</taxon>
        <taxon>Pseudomonadati</taxon>
        <taxon>Pseudomonadota</taxon>
        <taxon>Gammaproteobacteria</taxon>
        <taxon>Chromatiales</taxon>
        <taxon>Ectothiorhodospiraceae</taxon>
        <taxon>Thioalkalivibrio</taxon>
    </lineage>
</organism>
<evidence type="ECO:0000256" key="1">
    <source>
        <dbReference type="ARBA" id="ARBA00022801"/>
    </source>
</evidence>
<accession>A0A0G3G4M9</accession>
<proteinExistence type="predicted"/>
<dbReference type="RefSeq" id="WP_047251317.1">
    <property type="nucleotide sequence ID" value="NZ_CP011367.1"/>
</dbReference>
<dbReference type="Gene3D" id="3.40.50.300">
    <property type="entry name" value="P-loop containing nucleotide triphosphate hydrolases"/>
    <property type="match status" value="2"/>
</dbReference>
<feature type="domain" description="Helicase ATP-binding" evidence="2">
    <location>
        <begin position="12"/>
        <end position="320"/>
    </location>
</feature>
<dbReference type="PATRIC" id="fig|106634.4.peg.1665"/>
<keyword evidence="1" id="KW-0378">Hydrolase</keyword>
<dbReference type="OrthoDB" id="9814088at2"/>
<dbReference type="KEGG" id="tvr:TVD_08155"/>
<dbReference type="Pfam" id="PF00271">
    <property type="entry name" value="Helicase_C"/>
    <property type="match status" value="1"/>
</dbReference>
<gene>
    <name evidence="3" type="ORF">TVD_08155</name>
</gene>